<reference evidence="9" key="2">
    <citation type="journal article" date="2022" name="Microbiol. Resour. Announc.">
        <title>Whole-Genome Sequence of Entomortierella parvispora E1425, a Mucoromycotan Fungus Associated with Burkholderiaceae-Related Endosymbiotic Bacteria.</title>
        <authorList>
            <person name="Herlambang A."/>
            <person name="Guo Y."/>
            <person name="Takashima Y."/>
            <person name="Narisawa K."/>
            <person name="Ohta H."/>
            <person name="Nishizawa T."/>
        </authorList>
    </citation>
    <scope>NUCLEOTIDE SEQUENCE</scope>
    <source>
        <strain evidence="9">E1425</strain>
    </source>
</reference>
<dbReference type="OrthoDB" id="2690153at2759"/>
<evidence type="ECO:0000313" key="10">
    <source>
        <dbReference type="Proteomes" id="UP000827284"/>
    </source>
</evidence>
<evidence type="ECO:0000259" key="8">
    <source>
        <dbReference type="Pfam" id="PF07976"/>
    </source>
</evidence>
<sequence length="647" mass="71166">MTEVPVLISGAGPTGLFAALHLRKMNIPFRLIERDLTFSPLSKALGLHSRTQEILQMTDPALVQEFLENGRQANLFRIYFGGTFAGSIEQAPSKESYFSNVVLLPQFKTVSILSKALEKAGGEIDWGWELVDTKVVESSDETLSSSPSSSPSSPPTWVETTIRRALDGTNKRTGESKVLGTVDLVLEDEDKQYEYETIRSQFLIGADGGRSAVRHKINMPFPGTTRDINMILFEGTVESNVPLDEITFLNGNFNRTAGWFPLGGNRIQLIVETGFLTPEQFEAQKSETLVLEAYQQMLDETIHPHKITIKTVDLLTNYRINERRAKDFSYKGRIFLAGDSAHVHSPAGGQGLNTGLQDAYNLAWKIGLVVNGSAPNSLLDSYGEERPAIADEIIKLTAKTLDEELGSSSNMFKRAFKRVFVALAPLIMPFLADDSPPYSMLGLRYHENSLNTTHKTQITPSGPGAVGRRARDSVLIPLGNKDSTGTVRLHELMGHPGAFQILVFTADLWASSPESAVNLAKTMDHHLSAWRSKWPSMAENGKHDAIRHHQFVAHTLTTLLCPNAANPLVHMTLGEGKAFADQKGVLHKRYSVSTKAKKSVESGGALVVVRPDSYIAYRVQGTGESAWNDVDEFFGSILIQRSTAIEG</sequence>
<evidence type="ECO:0000256" key="4">
    <source>
        <dbReference type="ARBA" id="ARBA00022827"/>
    </source>
</evidence>
<dbReference type="InterPro" id="IPR012941">
    <property type="entry name" value="Phe_hydrox_C_dim_dom"/>
</dbReference>
<feature type="region of interest" description="Disordered" evidence="6">
    <location>
        <begin position="139"/>
        <end position="158"/>
    </location>
</feature>
<dbReference type="SUPFAM" id="SSF51905">
    <property type="entry name" value="FAD/NAD(P)-binding domain"/>
    <property type="match status" value="1"/>
</dbReference>
<comment type="caution">
    <text evidence="9">The sequence shown here is derived from an EMBL/GenBank/DDBJ whole genome shotgun (WGS) entry which is preliminary data.</text>
</comment>
<comment type="cofactor">
    <cofactor evidence="1">
        <name>FAD</name>
        <dbReference type="ChEBI" id="CHEBI:57692"/>
    </cofactor>
</comment>
<dbReference type="InterPro" id="IPR038220">
    <property type="entry name" value="PHOX_C_sf"/>
</dbReference>
<dbReference type="PANTHER" id="PTHR43004">
    <property type="entry name" value="TRK SYSTEM POTASSIUM UPTAKE PROTEIN"/>
    <property type="match status" value="1"/>
</dbReference>
<dbReference type="Gene3D" id="3.40.30.20">
    <property type="match status" value="1"/>
</dbReference>
<evidence type="ECO:0000313" key="9">
    <source>
        <dbReference type="EMBL" id="GJJ77208.1"/>
    </source>
</evidence>
<evidence type="ECO:0000256" key="2">
    <source>
        <dbReference type="ARBA" id="ARBA00007801"/>
    </source>
</evidence>
<feature type="domain" description="FAD-binding" evidence="7">
    <location>
        <begin position="3"/>
        <end position="131"/>
    </location>
</feature>
<evidence type="ECO:0000259" key="7">
    <source>
        <dbReference type="Pfam" id="PF01494"/>
    </source>
</evidence>
<dbReference type="InterPro" id="IPR050641">
    <property type="entry name" value="RIFMO-like"/>
</dbReference>
<dbReference type="InterPro" id="IPR036249">
    <property type="entry name" value="Thioredoxin-like_sf"/>
</dbReference>
<dbReference type="InterPro" id="IPR036188">
    <property type="entry name" value="FAD/NAD-bd_sf"/>
</dbReference>
<dbReference type="GO" id="GO:0071949">
    <property type="term" value="F:FAD binding"/>
    <property type="evidence" value="ECO:0007669"/>
    <property type="project" value="InterPro"/>
</dbReference>
<dbReference type="GO" id="GO:0016709">
    <property type="term" value="F:oxidoreductase activity, acting on paired donors, with incorporation or reduction of molecular oxygen, NAD(P)H as one donor, and incorporation of one atom of oxygen"/>
    <property type="evidence" value="ECO:0007669"/>
    <property type="project" value="UniProtKB-ARBA"/>
</dbReference>
<reference evidence="9" key="1">
    <citation type="submission" date="2021-11" db="EMBL/GenBank/DDBJ databases">
        <authorList>
            <person name="Herlambang A."/>
            <person name="Guo Y."/>
            <person name="Takashima Y."/>
            <person name="Nishizawa T."/>
        </authorList>
    </citation>
    <scope>NUCLEOTIDE SEQUENCE</scope>
    <source>
        <strain evidence="9">E1425</strain>
    </source>
</reference>
<feature type="domain" description="FAD-binding" evidence="7">
    <location>
        <begin position="186"/>
        <end position="395"/>
    </location>
</feature>
<evidence type="ECO:0000256" key="6">
    <source>
        <dbReference type="SAM" id="MobiDB-lite"/>
    </source>
</evidence>
<gene>
    <name evidence="9" type="ORF">EMPS_09567</name>
</gene>
<evidence type="ECO:0000256" key="3">
    <source>
        <dbReference type="ARBA" id="ARBA00022630"/>
    </source>
</evidence>
<keyword evidence="4" id="KW-0274">FAD</keyword>
<keyword evidence="10" id="KW-1185">Reference proteome</keyword>
<protein>
    <recommendedName>
        <fullName evidence="11">FAD-binding domain-containing protein</fullName>
    </recommendedName>
</protein>
<proteinExistence type="inferred from homology"/>
<comment type="similarity">
    <text evidence="2">Belongs to the PheA/TfdB FAD monooxygenase family.</text>
</comment>
<evidence type="ECO:0008006" key="11">
    <source>
        <dbReference type="Google" id="ProtNLM"/>
    </source>
</evidence>
<dbReference type="AlphaFoldDB" id="A0A9P3HIT3"/>
<dbReference type="Pfam" id="PF07976">
    <property type="entry name" value="Phe_hydrox_dim"/>
    <property type="match status" value="1"/>
</dbReference>
<dbReference type="Gene3D" id="3.30.9.10">
    <property type="entry name" value="D-Amino Acid Oxidase, subunit A, domain 2"/>
    <property type="match status" value="1"/>
</dbReference>
<dbReference type="PANTHER" id="PTHR43004:SF19">
    <property type="entry name" value="BINDING MONOOXYGENASE, PUTATIVE (JCVI)-RELATED"/>
    <property type="match status" value="1"/>
</dbReference>
<feature type="domain" description="Phenol hydroxylase-like C-terminal dimerisation" evidence="8">
    <location>
        <begin position="484"/>
        <end position="641"/>
    </location>
</feature>
<evidence type="ECO:0000256" key="1">
    <source>
        <dbReference type="ARBA" id="ARBA00001974"/>
    </source>
</evidence>
<dbReference type="EMBL" id="BQFW01000013">
    <property type="protein sequence ID" value="GJJ77208.1"/>
    <property type="molecule type" value="Genomic_DNA"/>
</dbReference>
<evidence type="ECO:0000256" key="5">
    <source>
        <dbReference type="ARBA" id="ARBA00023002"/>
    </source>
</evidence>
<dbReference type="Pfam" id="PF01494">
    <property type="entry name" value="FAD_binding_3"/>
    <property type="match status" value="2"/>
</dbReference>
<name>A0A9P3HIT3_9FUNG</name>
<dbReference type="InterPro" id="IPR002938">
    <property type="entry name" value="FAD-bd"/>
</dbReference>
<dbReference type="PRINTS" id="PR00420">
    <property type="entry name" value="RNGMNOXGNASE"/>
</dbReference>
<keyword evidence="5" id="KW-0560">Oxidoreductase</keyword>
<organism evidence="9 10">
    <name type="scientific">Entomortierella parvispora</name>
    <dbReference type="NCBI Taxonomy" id="205924"/>
    <lineage>
        <taxon>Eukaryota</taxon>
        <taxon>Fungi</taxon>
        <taxon>Fungi incertae sedis</taxon>
        <taxon>Mucoromycota</taxon>
        <taxon>Mortierellomycotina</taxon>
        <taxon>Mortierellomycetes</taxon>
        <taxon>Mortierellales</taxon>
        <taxon>Mortierellaceae</taxon>
        <taxon>Entomortierella</taxon>
    </lineage>
</organism>
<accession>A0A9P3HIT3</accession>
<dbReference type="SUPFAM" id="SSF52833">
    <property type="entry name" value="Thioredoxin-like"/>
    <property type="match status" value="1"/>
</dbReference>
<keyword evidence="3" id="KW-0285">Flavoprotein</keyword>
<dbReference type="Gene3D" id="3.50.50.60">
    <property type="entry name" value="FAD/NAD(P)-binding domain"/>
    <property type="match status" value="1"/>
</dbReference>
<dbReference type="Proteomes" id="UP000827284">
    <property type="component" value="Unassembled WGS sequence"/>
</dbReference>